<sequence length="141" mass="16619">MNTDNSIKLINLIRQEANNFLLKELKKIGLENIAPSHGDIFFVLFKNNELTMTEIANKINRDRSTVTTLVRKLMKLGYLDEKENPEDRRSSIIFLTKKGQGLKDDFDRISKKLYQMEYQGIKEEEKELFLKLLNKIYSNFK</sequence>
<keyword evidence="3" id="KW-0804">Transcription</keyword>
<dbReference type="PANTHER" id="PTHR42756">
    <property type="entry name" value="TRANSCRIPTIONAL REGULATOR, MARR"/>
    <property type="match status" value="1"/>
</dbReference>
<dbReference type="SMART" id="SM00347">
    <property type="entry name" value="HTH_MARR"/>
    <property type="match status" value="1"/>
</dbReference>
<dbReference type="PROSITE" id="PS50995">
    <property type="entry name" value="HTH_MARR_2"/>
    <property type="match status" value="1"/>
</dbReference>
<dbReference type="GO" id="GO:0003700">
    <property type="term" value="F:DNA-binding transcription factor activity"/>
    <property type="evidence" value="ECO:0007669"/>
    <property type="project" value="InterPro"/>
</dbReference>
<accession>A0A285GC67</accession>
<evidence type="ECO:0000313" key="6">
    <source>
        <dbReference type="Proteomes" id="UP000219573"/>
    </source>
</evidence>
<dbReference type="EMBL" id="OBDZ01000006">
    <property type="protein sequence ID" value="SNY21055.1"/>
    <property type="molecule type" value="Genomic_DNA"/>
</dbReference>
<evidence type="ECO:0000259" key="4">
    <source>
        <dbReference type="PROSITE" id="PS50995"/>
    </source>
</evidence>
<dbReference type="AlphaFoldDB" id="A0A285GC67"/>
<evidence type="ECO:0000256" key="3">
    <source>
        <dbReference type="ARBA" id="ARBA00023163"/>
    </source>
</evidence>
<dbReference type="Gene3D" id="1.10.10.10">
    <property type="entry name" value="Winged helix-like DNA-binding domain superfamily/Winged helix DNA-binding domain"/>
    <property type="match status" value="1"/>
</dbReference>
<dbReference type="OrthoDB" id="9799663at2"/>
<dbReference type="RefSeq" id="WP_097017124.1">
    <property type="nucleotide sequence ID" value="NZ_OBDZ01000006.1"/>
</dbReference>
<gene>
    <name evidence="5" type="ORF">SAMN06265827_10698</name>
</gene>
<dbReference type="Proteomes" id="UP000219573">
    <property type="component" value="Unassembled WGS sequence"/>
</dbReference>
<dbReference type="InterPro" id="IPR000835">
    <property type="entry name" value="HTH_MarR-typ"/>
</dbReference>
<evidence type="ECO:0000313" key="5">
    <source>
        <dbReference type="EMBL" id="SNY21055.1"/>
    </source>
</evidence>
<evidence type="ECO:0000256" key="2">
    <source>
        <dbReference type="ARBA" id="ARBA00023125"/>
    </source>
</evidence>
<dbReference type="PRINTS" id="PR00598">
    <property type="entry name" value="HTHMARR"/>
</dbReference>
<dbReference type="SUPFAM" id="SSF46785">
    <property type="entry name" value="Winged helix' DNA-binding domain"/>
    <property type="match status" value="1"/>
</dbReference>
<organism evidence="5 6">
    <name type="scientific">Orenia metallireducens</name>
    <dbReference type="NCBI Taxonomy" id="1413210"/>
    <lineage>
        <taxon>Bacteria</taxon>
        <taxon>Bacillati</taxon>
        <taxon>Bacillota</taxon>
        <taxon>Clostridia</taxon>
        <taxon>Halanaerobiales</taxon>
        <taxon>Halobacteroidaceae</taxon>
        <taxon>Orenia</taxon>
    </lineage>
</organism>
<name>A0A285GC67_9FIRM</name>
<evidence type="ECO:0000256" key="1">
    <source>
        <dbReference type="ARBA" id="ARBA00023015"/>
    </source>
</evidence>
<keyword evidence="6" id="KW-1185">Reference proteome</keyword>
<keyword evidence="2" id="KW-0238">DNA-binding</keyword>
<dbReference type="InterPro" id="IPR036388">
    <property type="entry name" value="WH-like_DNA-bd_sf"/>
</dbReference>
<keyword evidence="1" id="KW-0805">Transcription regulation</keyword>
<protein>
    <submittedName>
        <fullName evidence="5">Transcriptional regulator, MarR family</fullName>
    </submittedName>
</protein>
<reference evidence="6" key="1">
    <citation type="submission" date="2017-09" db="EMBL/GenBank/DDBJ databases">
        <authorList>
            <person name="Varghese N."/>
            <person name="Submissions S."/>
        </authorList>
    </citation>
    <scope>NUCLEOTIDE SEQUENCE [LARGE SCALE GENOMIC DNA]</scope>
    <source>
        <strain evidence="6">MSL47</strain>
    </source>
</reference>
<feature type="domain" description="HTH marR-type" evidence="4">
    <location>
        <begin position="1"/>
        <end position="138"/>
    </location>
</feature>
<dbReference type="PANTHER" id="PTHR42756:SF1">
    <property type="entry name" value="TRANSCRIPTIONAL REPRESSOR OF EMRAB OPERON"/>
    <property type="match status" value="1"/>
</dbReference>
<dbReference type="Pfam" id="PF01047">
    <property type="entry name" value="MarR"/>
    <property type="match status" value="1"/>
</dbReference>
<dbReference type="InterPro" id="IPR036390">
    <property type="entry name" value="WH_DNA-bd_sf"/>
</dbReference>
<dbReference type="GO" id="GO:0003677">
    <property type="term" value="F:DNA binding"/>
    <property type="evidence" value="ECO:0007669"/>
    <property type="project" value="UniProtKB-KW"/>
</dbReference>
<proteinExistence type="predicted"/>